<dbReference type="InterPro" id="IPR027785">
    <property type="entry name" value="UvrD-like_helicase_C"/>
</dbReference>
<sequence length="656" mass="70663">MDPDKIDIFWFEVERLTEAGELRRLSGAFARFVASLGPASGPLLLASLVLSELEGRGHSCLLLADLAQDAAGLLGLPAEEWTELAAAIKPLPKNAKGWMAQLSGCEQVWTAGEFDYGQPLVLDGDADNGRLYLRRYWRDETTVASSVRARAAAHQAVDVPTVRAWLDTLFATQRAAEKPDWQKLACAIALRGRMAIITGGPGTGKTYTVARLLALLFATAPDAARQRIALAAPTGKAAARLKQSIDKALGELADKVGDRLPLRELTARMGAARTLHSLLGARPDSRAFAHHRGNPLDVDVLIVDEASMVHLEMMASLLDALPPDATLILLGDKDQLASVEAGAVLGDLCADAQAGNYNEDTVAFVREASGEAIPPDYVHAGGALAQQTVMLRHSRRFGGPIGQLALAVNAGDVEAATAVLRARGALGVEVAHALRWIEHAQQQHAIGLALEGYRPYLQLLKEGPTQGADGAAHEDWVRAVLQRFEAFRILCAVREGEWGVEGLNTAIEQRLDGVGLIRRSSDWYTGRPVMVTRNDYATNVFNGDIGLTLPDPARPGSLRVWFLEGDKVRSVLATRLRHVETAYAMTVHKSQGSEFAHTVLALPKEGGAVLARELVYTGITRASREFTLLTPVPAVLGETIGKRTHRASGLRGMIER</sequence>
<feature type="binding site" evidence="11">
    <location>
        <begin position="199"/>
        <end position="206"/>
    </location>
    <ligand>
        <name>ATP</name>
        <dbReference type="ChEBI" id="CHEBI:30616"/>
    </ligand>
</feature>
<dbReference type="Pfam" id="PF13245">
    <property type="entry name" value="AAA_19"/>
    <property type="match status" value="1"/>
</dbReference>
<comment type="catalytic activity">
    <reaction evidence="11">
        <text>ATP + H2O = ADP + phosphate + H(+)</text>
        <dbReference type="Rhea" id="RHEA:13065"/>
        <dbReference type="ChEBI" id="CHEBI:15377"/>
        <dbReference type="ChEBI" id="CHEBI:15378"/>
        <dbReference type="ChEBI" id="CHEBI:30616"/>
        <dbReference type="ChEBI" id="CHEBI:43474"/>
        <dbReference type="ChEBI" id="CHEBI:456216"/>
        <dbReference type="EC" id="5.6.2.3"/>
    </reaction>
</comment>
<evidence type="ECO:0000256" key="11">
    <source>
        <dbReference type="HAMAP-Rule" id="MF_01487"/>
    </source>
</evidence>
<dbReference type="NCBIfam" id="TIGR01447">
    <property type="entry name" value="recD"/>
    <property type="match status" value="1"/>
</dbReference>
<dbReference type="PANTHER" id="PTHR43788:SF6">
    <property type="entry name" value="DNA HELICASE B"/>
    <property type="match status" value="1"/>
</dbReference>
<organism evidence="13 14">
    <name type="scientific">Massilia norwichensis</name>
    <dbReference type="NCBI Taxonomy" id="1442366"/>
    <lineage>
        <taxon>Bacteria</taxon>
        <taxon>Pseudomonadati</taxon>
        <taxon>Pseudomonadota</taxon>
        <taxon>Betaproteobacteria</taxon>
        <taxon>Burkholderiales</taxon>
        <taxon>Oxalobacteraceae</taxon>
        <taxon>Telluria group</taxon>
        <taxon>Massilia</taxon>
    </lineage>
</organism>
<dbReference type="EMBL" id="JANUGX010000001">
    <property type="protein sequence ID" value="MCS0587768.1"/>
    <property type="molecule type" value="Genomic_DNA"/>
</dbReference>
<dbReference type="InterPro" id="IPR027417">
    <property type="entry name" value="P-loop_NTPase"/>
</dbReference>
<keyword evidence="7 11" id="KW-0067">ATP-binding</keyword>
<evidence type="ECO:0000313" key="13">
    <source>
        <dbReference type="EMBL" id="MCS0587768.1"/>
    </source>
</evidence>
<evidence type="ECO:0000259" key="12">
    <source>
        <dbReference type="SMART" id="SM00382"/>
    </source>
</evidence>
<dbReference type="EC" id="5.6.2.3" evidence="11"/>
<dbReference type="CDD" id="cd17933">
    <property type="entry name" value="DEXSc_RecD-like"/>
    <property type="match status" value="1"/>
</dbReference>
<keyword evidence="10 11" id="KW-0413">Isomerase</keyword>
<keyword evidence="3 11" id="KW-0227">DNA damage</keyword>
<name>A0ABT2A0R7_9BURK</name>
<dbReference type="InterPro" id="IPR041851">
    <property type="entry name" value="RecD_N_sf"/>
</dbReference>
<keyword evidence="5 11" id="KW-0347">Helicase</keyword>
<keyword evidence="14" id="KW-1185">Reference proteome</keyword>
<evidence type="ECO:0000256" key="10">
    <source>
        <dbReference type="ARBA" id="ARBA00023235"/>
    </source>
</evidence>
<dbReference type="Proteomes" id="UP001205560">
    <property type="component" value="Unassembled WGS sequence"/>
</dbReference>
<keyword evidence="9 11" id="KW-0234">DNA repair</keyword>
<comment type="similarity">
    <text evidence="11">Belongs to the RecD family.</text>
</comment>
<accession>A0ABT2A0R7</accession>
<dbReference type="HAMAP" id="MF_01487">
    <property type="entry name" value="RecD"/>
    <property type="match status" value="1"/>
</dbReference>
<evidence type="ECO:0000256" key="3">
    <source>
        <dbReference type="ARBA" id="ARBA00022763"/>
    </source>
</evidence>
<keyword evidence="1 11" id="KW-0540">Nuclease</keyword>
<evidence type="ECO:0000256" key="5">
    <source>
        <dbReference type="ARBA" id="ARBA00022806"/>
    </source>
</evidence>
<protein>
    <recommendedName>
        <fullName evidence="11">RecBCD enzyme subunit RecD</fullName>
        <ecNumber evidence="11">5.6.2.3</ecNumber>
    </recommendedName>
    <alternativeName>
        <fullName evidence="11">DNA 5'-3' helicase subunit RecD</fullName>
    </alternativeName>
    <alternativeName>
        <fullName evidence="11">Exonuclease V subunit RecD</fullName>
        <shortName evidence="11">ExoV subunit RecD</shortName>
    </alternativeName>
    <alternativeName>
        <fullName evidence="11">Helicase/nuclease RecBCD subunit RecD</fullName>
    </alternativeName>
</protein>
<dbReference type="Pfam" id="PF13538">
    <property type="entry name" value="UvrD_C_2"/>
    <property type="match status" value="1"/>
</dbReference>
<dbReference type="InterPro" id="IPR050534">
    <property type="entry name" value="Coronavir_polyprotein_1ab"/>
</dbReference>
<evidence type="ECO:0000256" key="8">
    <source>
        <dbReference type="ARBA" id="ARBA00023125"/>
    </source>
</evidence>
<evidence type="ECO:0000313" key="14">
    <source>
        <dbReference type="Proteomes" id="UP001205560"/>
    </source>
</evidence>
<dbReference type="RefSeq" id="WP_258843773.1">
    <property type="nucleotide sequence ID" value="NZ_JANUGX010000001.1"/>
</dbReference>
<evidence type="ECO:0000256" key="4">
    <source>
        <dbReference type="ARBA" id="ARBA00022801"/>
    </source>
</evidence>
<proteinExistence type="inferred from homology"/>
<keyword evidence="8 11" id="KW-0238">DNA-binding</keyword>
<evidence type="ECO:0000256" key="2">
    <source>
        <dbReference type="ARBA" id="ARBA00022741"/>
    </source>
</evidence>
<dbReference type="SUPFAM" id="SSF52540">
    <property type="entry name" value="P-loop containing nucleoside triphosphate hydrolases"/>
    <property type="match status" value="2"/>
</dbReference>
<evidence type="ECO:0000256" key="7">
    <source>
        <dbReference type="ARBA" id="ARBA00022840"/>
    </source>
</evidence>
<keyword evidence="2 11" id="KW-0547">Nucleotide-binding</keyword>
<keyword evidence="6 11" id="KW-0269">Exonuclease</keyword>
<comment type="subunit">
    <text evidence="11">Heterotrimer of RecB, RecC and RecD. All subunits contribute to DNA-binding.</text>
</comment>
<dbReference type="PANTHER" id="PTHR43788">
    <property type="entry name" value="DNA2/NAM7 HELICASE FAMILY MEMBER"/>
    <property type="match status" value="1"/>
</dbReference>
<feature type="domain" description="AAA+ ATPase" evidence="12">
    <location>
        <begin position="191"/>
        <end position="360"/>
    </location>
</feature>
<dbReference type="SMART" id="SM00382">
    <property type="entry name" value="AAA"/>
    <property type="match status" value="1"/>
</dbReference>
<dbReference type="InterPro" id="IPR006344">
    <property type="entry name" value="RecD"/>
</dbReference>
<keyword evidence="4 11" id="KW-0378">Hydrolase</keyword>
<dbReference type="GO" id="GO:0008854">
    <property type="term" value="F:exodeoxyribonuclease V activity"/>
    <property type="evidence" value="ECO:0007669"/>
    <property type="project" value="UniProtKB-EC"/>
</dbReference>
<dbReference type="InterPro" id="IPR049550">
    <property type="entry name" value="RecD_N"/>
</dbReference>
<reference evidence="13 14" key="1">
    <citation type="submission" date="2022-08" db="EMBL/GenBank/DDBJ databases">
        <title>Reclassification of Massilia species as members of the genera Telluria, Duganella, Pseudoduganella, Mokoshia gen. nov. and Zemynaea gen. nov. using orthogonal and non-orthogonal genome-based approaches.</title>
        <authorList>
            <person name="Bowman J.P."/>
        </authorList>
    </citation>
    <scope>NUCLEOTIDE SEQUENCE [LARGE SCALE GENOMIC DNA]</scope>
    <source>
        <strain evidence="13 14">LMG 28164</strain>
    </source>
</reference>
<evidence type="ECO:0000256" key="9">
    <source>
        <dbReference type="ARBA" id="ARBA00023204"/>
    </source>
</evidence>
<dbReference type="Gene3D" id="3.40.50.300">
    <property type="entry name" value="P-loop containing nucleotide triphosphate hydrolases"/>
    <property type="match status" value="3"/>
</dbReference>
<comment type="caution">
    <text evidence="13">The sequence shown here is derived from an EMBL/GenBank/DDBJ whole genome shotgun (WGS) entry which is preliminary data.</text>
</comment>
<evidence type="ECO:0000256" key="6">
    <source>
        <dbReference type="ARBA" id="ARBA00022839"/>
    </source>
</evidence>
<dbReference type="InterPro" id="IPR003593">
    <property type="entry name" value="AAA+_ATPase"/>
</dbReference>
<dbReference type="CDD" id="cd18809">
    <property type="entry name" value="SF1_C_RecD"/>
    <property type="match status" value="1"/>
</dbReference>
<evidence type="ECO:0000256" key="1">
    <source>
        <dbReference type="ARBA" id="ARBA00022722"/>
    </source>
</evidence>
<dbReference type="Gene3D" id="1.10.10.1020">
    <property type="entry name" value="RecBCD complex, subunit RecD, N-terminal domain"/>
    <property type="match status" value="1"/>
</dbReference>
<dbReference type="Pfam" id="PF21185">
    <property type="entry name" value="RecD_N"/>
    <property type="match status" value="1"/>
</dbReference>
<gene>
    <name evidence="11 13" type="primary">recD</name>
    <name evidence="13" type="ORF">NX782_00950</name>
</gene>
<comment type="miscellaneous">
    <text evidence="11">In the RecBCD complex, RecB has a slow 3'-5' helicase, an exonuclease activity and loads RecA onto ssDNA, RecD has a fast 5'-3' helicase activity, while RecC stimulates the ATPase and processivity of the RecB helicase and contributes to recognition of the Chi site.</text>
</comment>
<comment type="function">
    <text evidence="11">A helicase/nuclease that prepares dsDNA breaks (DSB) for recombinational DNA repair. Binds to DSBs and unwinds DNA via a highly rapid and processive ATP-dependent bidirectional helicase activity. Unwinds dsDNA until it encounters a Chi (crossover hotspot instigator) sequence from the 3' direction. Cuts ssDNA a few nucleotides 3' to the Chi site. The properties and activities of the enzyme are changed at Chi. The Chi-altered holoenzyme produces a long 3'-ssDNA overhang and facilitates RecA-binding to the ssDNA for homologous DNA recombination and repair. Holoenzyme degrades any linearized DNA that is unable to undergo homologous recombination. In the holoenzyme this subunit has ssDNA-dependent ATPase and 5'-3' helicase activity. When added to pre-assembled RecBC greatly stimulates nuclease activity and augments holoenzyme processivity. Negatively regulates the RecA-loading ability of RecBCD.</text>
</comment>